<reference evidence="7" key="1">
    <citation type="journal article" date="2010" name="Science">
        <title>Plasticity of animal genome architecture unmasked by rapid evolution of a pelagic tunicate.</title>
        <authorList>
            <person name="Denoeud F."/>
            <person name="Henriet S."/>
            <person name="Mungpakdee S."/>
            <person name="Aury J.M."/>
            <person name="Da Silva C."/>
            <person name="Brinkmann H."/>
            <person name="Mikhaleva J."/>
            <person name="Olsen L.C."/>
            <person name="Jubin C."/>
            <person name="Canestro C."/>
            <person name="Bouquet J.M."/>
            <person name="Danks G."/>
            <person name="Poulain J."/>
            <person name="Campsteijn C."/>
            <person name="Adamski M."/>
            <person name="Cross I."/>
            <person name="Yadetie F."/>
            <person name="Muffato M."/>
            <person name="Louis A."/>
            <person name="Butcher S."/>
            <person name="Tsagkogeorga G."/>
            <person name="Konrad A."/>
            <person name="Singh S."/>
            <person name="Jensen M.F."/>
            <person name="Cong E.H."/>
            <person name="Eikeseth-Otteraa H."/>
            <person name="Noel B."/>
            <person name="Anthouard V."/>
            <person name="Porcel B.M."/>
            <person name="Kachouri-Lafond R."/>
            <person name="Nishino A."/>
            <person name="Ugolini M."/>
            <person name="Chourrout P."/>
            <person name="Nishida H."/>
            <person name="Aasland R."/>
            <person name="Huzurbazar S."/>
            <person name="Westhof E."/>
            <person name="Delsuc F."/>
            <person name="Lehrach H."/>
            <person name="Reinhardt R."/>
            <person name="Weissenbach J."/>
            <person name="Roy S.W."/>
            <person name="Artiguenave F."/>
            <person name="Postlethwait J.H."/>
            <person name="Manak J.R."/>
            <person name="Thompson E.M."/>
            <person name="Jaillon O."/>
            <person name="Du Pasquier L."/>
            <person name="Boudinot P."/>
            <person name="Liberles D.A."/>
            <person name="Volff J.N."/>
            <person name="Philippe H."/>
            <person name="Lenhard B."/>
            <person name="Roest Crollius H."/>
            <person name="Wincker P."/>
            <person name="Chourrout D."/>
        </authorList>
    </citation>
    <scope>NUCLEOTIDE SEQUENCE [LARGE SCALE GENOMIC DNA]</scope>
</reference>
<dbReference type="GO" id="GO:0008270">
    <property type="term" value="F:zinc ion binding"/>
    <property type="evidence" value="ECO:0007669"/>
    <property type="project" value="UniProtKB-KW"/>
</dbReference>
<dbReference type="SMART" id="SM00184">
    <property type="entry name" value="RING"/>
    <property type="match status" value="1"/>
</dbReference>
<keyword evidence="3" id="KW-0862">Zinc</keyword>
<sequence>MCKWADYLLNIVWIPYGQSIRSVMFSSDIATHVKQSCQRKNHLFPRQESLYQESSKLGQRSLNGQNVRHCLPEISKLEDAQLNERRTQTLLSAALRRESALEKELTKLEDQIDQQNSLLDVSRDATDENLNLRLQLDELKLEHTRLAAFEKLGICSICVESFDDSEKKMSALSVCGHMLCSTCASKGNTCPHCRIEFSASDVLHLFPS</sequence>
<evidence type="ECO:0000256" key="5">
    <source>
        <dbReference type="SAM" id="Coils"/>
    </source>
</evidence>
<dbReference type="PROSITE" id="PS00518">
    <property type="entry name" value="ZF_RING_1"/>
    <property type="match status" value="1"/>
</dbReference>
<dbReference type="InterPro" id="IPR017907">
    <property type="entry name" value="Znf_RING_CS"/>
</dbReference>
<dbReference type="PROSITE" id="PS50089">
    <property type="entry name" value="ZF_RING_2"/>
    <property type="match status" value="1"/>
</dbReference>
<evidence type="ECO:0000313" key="7">
    <source>
        <dbReference type="EMBL" id="CBY43432.1"/>
    </source>
</evidence>
<gene>
    <name evidence="7" type="ORF">GSOID_T00028029001</name>
</gene>
<evidence type="ECO:0000256" key="1">
    <source>
        <dbReference type="ARBA" id="ARBA00022723"/>
    </source>
</evidence>
<evidence type="ECO:0000256" key="4">
    <source>
        <dbReference type="PROSITE-ProRule" id="PRU00175"/>
    </source>
</evidence>
<dbReference type="Gene3D" id="3.30.40.10">
    <property type="entry name" value="Zinc/RING finger domain, C3HC4 (zinc finger)"/>
    <property type="match status" value="1"/>
</dbReference>
<feature type="domain" description="RING-type" evidence="6">
    <location>
        <begin position="155"/>
        <end position="194"/>
    </location>
</feature>
<evidence type="ECO:0000256" key="3">
    <source>
        <dbReference type="ARBA" id="ARBA00022833"/>
    </source>
</evidence>
<dbReference type="InterPro" id="IPR001841">
    <property type="entry name" value="Znf_RING"/>
</dbReference>
<evidence type="ECO:0000259" key="6">
    <source>
        <dbReference type="PROSITE" id="PS50089"/>
    </source>
</evidence>
<evidence type="ECO:0000256" key="2">
    <source>
        <dbReference type="ARBA" id="ARBA00022771"/>
    </source>
</evidence>
<dbReference type="EMBL" id="FN658220">
    <property type="protein sequence ID" value="CBY43432.1"/>
    <property type="molecule type" value="Genomic_DNA"/>
</dbReference>
<dbReference type="InterPro" id="IPR013083">
    <property type="entry name" value="Znf_RING/FYVE/PHD"/>
</dbReference>
<keyword evidence="1" id="KW-0479">Metal-binding</keyword>
<proteinExistence type="predicted"/>
<organism evidence="7">
    <name type="scientific">Oikopleura dioica</name>
    <name type="common">Tunicate</name>
    <dbReference type="NCBI Taxonomy" id="34765"/>
    <lineage>
        <taxon>Eukaryota</taxon>
        <taxon>Metazoa</taxon>
        <taxon>Chordata</taxon>
        <taxon>Tunicata</taxon>
        <taxon>Appendicularia</taxon>
        <taxon>Copelata</taxon>
        <taxon>Oikopleuridae</taxon>
        <taxon>Oikopleura</taxon>
    </lineage>
</organism>
<name>E4Z6V4_OIKDI</name>
<dbReference type="SUPFAM" id="SSF57850">
    <property type="entry name" value="RING/U-box"/>
    <property type="match status" value="1"/>
</dbReference>
<keyword evidence="5" id="KW-0175">Coiled coil</keyword>
<feature type="coiled-coil region" evidence="5">
    <location>
        <begin position="91"/>
        <end position="142"/>
    </location>
</feature>
<dbReference type="AlphaFoldDB" id="E4Z6V4"/>
<dbReference type="Proteomes" id="UP000011014">
    <property type="component" value="Unassembled WGS sequence"/>
</dbReference>
<accession>E4Z6V4</accession>
<protein>
    <recommendedName>
        <fullName evidence="6">RING-type domain-containing protein</fullName>
    </recommendedName>
</protein>
<keyword evidence="2 4" id="KW-0863">Zinc-finger</keyword>